<evidence type="ECO:0000313" key="2">
    <source>
        <dbReference type="Proteomes" id="UP000218164"/>
    </source>
</evidence>
<dbReference type="Pfam" id="PF13263">
    <property type="entry name" value="PHP_C"/>
    <property type="match status" value="1"/>
</dbReference>
<keyword evidence="2" id="KW-1185">Reference proteome</keyword>
<dbReference type="SUPFAM" id="SSF89550">
    <property type="entry name" value="PHP domain-like"/>
    <property type="match status" value="1"/>
</dbReference>
<protein>
    <recommendedName>
        <fullName evidence="3">PHP domain-containing protein</fullName>
    </recommendedName>
</protein>
<gene>
    <name evidence="1" type="ORF">ASJ81_20250</name>
</gene>
<reference evidence="1 2" key="1">
    <citation type="journal article" date="2017" name="BMC Genomics">
        <title>Genomic analysis of methanogenic archaea reveals a shift towards energy conservation.</title>
        <authorList>
            <person name="Gilmore S.P."/>
            <person name="Henske J.K."/>
            <person name="Sexton J.A."/>
            <person name="Solomon K.V."/>
            <person name="Seppala S."/>
            <person name="Yoo J.I."/>
            <person name="Huyett L.M."/>
            <person name="Pressman A."/>
            <person name="Cogan J.Z."/>
            <person name="Kivenson V."/>
            <person name="Peng X."/>
            <person name="Tan Y."/>
            <person name="Valentine D.L."/>
            <person name="O'Malley M.A."/>
        </authorList>
    </citation>
    <scope>NUCLEOTIDE SEQUENCE [LARGE SCALE GENOMIC DNA]</scope>
    <source>
        <strain evidence="1 2">MC-15</strain>
    </source>
</reference>
<dbReference type="InterPro" id="IPR016195">
    <property type="entry name" value="Pol/histidinol_Pase-like"/>
</dbReference>
<dbReference type="EMBL" id="LMVP01000229">
    <property type="protein sequence ID" value="PAV12508.1"/>
    <property type="molecule type" value="Genomic_DNA"/>
</dbReference>
<evidence type="ECO:0000313" key="1">
    <source>
        <dbReference type="EMBL" id="PAV12508.1"/>
    </source>
</evidence>
<accession>A0A2A2HT41</accession>
<organism evidence="1 2">
    <name type="scientific">Methanosarcina spelaei</name>
    <dbReference type="NCBI Taxonomy" id="1036679"/>
    <lineage>
        <taxon>Archaea</taxon>
        <taxon>Methanobacteriati</taxon>
        <taxon>Methanobacteriota</taxon>
        <taxon>Stenosarchaea group</taxon>
        <taxon>Methanomicrobia</taxon>
        <taxon>Methanosarcinales</taxon>
        <taxon>Methanosarcinaceae</taxon>
        <taxon>Methanosarcina</taxon>
    </lineage>
</organism>
<name>A0A2A2HT41_9EURY</name>
<sequence>MLKYNDIAENFANKYNLMKTAGSDAHFPHEIGNAGIITENSDIVDAIRKKDLAMFGRKSFVLNHALTKSLILMRKI</sequence>
<comment type="caution">
    <text evidence="1">The sequence shown here is derived from an EMBL/GenBank/DDBJ whole genome shotgun (WGS) entry which is preliminary data.</text>
</comment>
<dbReference type="Gene3D" id="3.20.20.140">
    <property type="entry name" value="Metal-dependent hydrolases"/>
    <property type="match status" value="1"/>
</dbReference>
<evidence type="ECO:0008006" key="3">
    <source>
        <dbReference type="Google" id="ProtNLM"/>
    </source>
</evidence>
<dbReference type="Proteomes" id="UP000218164">
    <property type="component" value="Unassembled WGS sequence"/>
</dbReference>
<proteinExistence type="predicted"/>
<dbReference type="AlphaFoldDB" id="A0A2A2HT41"/>